<evidence type="ECO:0000256" key="7">
    <source>
        <dbReference type="ARBA" id="ARBA00022967"/>
    </source>
</evidence>
<keyword evidence="8 16" id="KW-0249">Electron transport</keyword>
<keyword evidence="5 16" id="KW-0812">Transmembrane</keyword>
<comment type="similarity">
    <text evidence="2 16">Belongs to the cytochrome c oxidase subunit 2 family.</text>
</comment>
<name>A0ABS0QK54_THEVU</name>
<evidence type="ECO:0000256" key="13">
    <source>
        <dbReference type="ARBA" id="ARBA00024688"/>
    </source>
</evidence>
<keyword evidence="10 15" id="KW-0408">Iron</keyword>
<dbReference type="Proteomes" id="UP000641910">
    <property type="component" value="Unassembled WGS sequence"/>
</dbReference>
<evidence type="ECO:0000256" key="17">
    <source>
        <dbReference type="RuleBase" id="RU004024"/>
    </source>
</evidence>
<dbReference type="InterPro" id="IPR001505">
    <property type="entry name" value="Copper_CuA"/>
</dbReference>
<evidence type="ECO:0000256" key="3">
    <source>
        <dbReference type="ARBA" id="ARBA00022448"/>
    </source>
</evidence>
<evidence type="ECO:0000313" key="22">
    <source>
        <dbReference type="EMBL" id="MBH8589663.1"/>
    </source>
</evidence>
<comment type="cofactor">
    <cofactor evidence="17">
        <name>Cu cation</name>
        <dbReference type="ChEBI" id="CHEBI:23378"/>
    </cofactor>
    <text evidence="17">Binds a copper A center.</text>
</comment>
<dbReference type="EC" id="7.1.1.9" evidence="17"/>
<dbReference type="InterPro" id="IPR034236">
    <property type="entry name" value="CuRO_CcO_Caa3_II"/>
</dbReference>
<dbReference type="SUPFAM" id="SSF49503">
    <property type="entry name" value="Cupredoxins"/>
    <property type="match status" value="1"/>
</dbReference>
<dbReference type="InterPro" id="IPR002429">
    <property type="entry name" value="CcO_II-like_C"/>
</dbReference>
<feature type="transmembrane region" description="Helical" evidence="18">
    <location>
        <begin position="71"/>
        <end position="91"/>
    </location>
</feature>
<comment type="caution">
    <text evidence="22">The sequence shown here is derived from an EMBL/GenBank/DDBJ whole genome shotgun (WGS) entry which is preliminary data.</text>
</comment>
<evidence type="ECO:0000256" key="16">
    <source>
        <dbReference type="RuleBase" id="RU000456"/>
    </source>
</evidence>
<evidence type="ECO:0000256" key="15">
    <source>
        <dbReference type="PROSITE-ProRule" id="PRU00433"/>
    </source>
</evidence>
<keyword evidence="15" id="KW-0349">Heme</keyword>
<keyword evidence="11 17" id="KW-0186">Copper</keyword>
<evidence type="ECO:0000256" key="1">
    <source>
        <dbReference type="ARBA" id="ARBA00004141"/>
    </source>
</evidence>
<dbReference type="PROSITE" id="PS00078">
    <property type="entry name" value="COX2"/>
    <property type="match status" value="1"/>
</dbReference>
<dbReference type="SUPFAM" id="SSF81464">
    <property type="entry name" value="Cytochrome c oxidase subunit II-like, transmembrane region"/>
    <property type="match status" value="1"/>
</dbReference>
<dbReference type="InterPro" id="IPR036257">
    <property type="entry name" value="Cyt_c_oxidase_su2_TM_sf"/>
</dbReference>
<dbReference type="InterPro" id="IPR045187">
    <property type="entry name" value="CcO_II"/>
</dbReference>
<evidence type="ECO:0000256" key="4">
    <source>
        <dbReference type="ARBA" id="ARBA00022660"/>
    </source>
</evidence>
<evidence type="ECO:0000259" key="21">
    <source>
        <dbReference type="PROSITE" id="PS51007"/>
    </source>
</evidence>
<evidence type="ECO:0000256" key="5">
    <source>
        <dbReference type="ARBA" id="ARBA00022692"/>
    </source>
</evidence>
<dbReference type="Pfam" id="PF00034">
    <property type="entry name" value="Cytochrom_C"/>
    <property type="match status" value="1"/>
</dbReference>
<sequence>MIGPASVDRGRINLTESEVGNVVSRKGAWRVLSLFALMSLALTGCSGVDGFSVLKPKGTSGEMSLDMIKLALFIMLGVFAVVISIYIYVLIRYRKRKGKDVMPEQVHGNNVLEIVWTAIPIILLTILAIPTVKYTFNMSEIKASEDSLTVKVTGYQYWWEFQYPDLGIKTAQELHIPVGKKVNLIIEGKDVLHSFWVPALSGKVDVVPGRTNTLPLDAKEPGVYQGKCAELCGAGHALMDFKVIAQEESDFNKWVAQMQQPSTVQTAQQKQGEALFNQNCLGCHAGTNKNIKGPDLTKFGTRSTIAGILPHDEENLKKWLKDPTAVKPGAQMPKIDYLEPQEMEALVEYLMSRK</sequence>
<dbReference type="Gene3D" id="1.10.287.90">
    <property type="match status" value="1"/>
</dbReference>
<dbReference type="Gene3D" id="2.60.40.420">
    <property type="entry name" value="Cupredoxins - blue copper proteins"/>
    <property type="match status" value="1"/>
</dbReference>
<dbReference type="PANTHER" id="PTHR22888">
    <property type="entry name" value="CYTOCHROME C OXIDASE, SUBUNIT II"/>
    <property type="match status" value="1"/>
</dbReference>
<evidence type="ECO:0000259" key="20">
    <source>
        <dbReference type="PROSITE" id="PS50999"/>
    </source>
</evidence>
<reference evidence="22 23" key="1">
    <citation type="submission" date="2020-12" db="EMBL/GenBank/DDBJ databases">
        <title>WGS of Thermoactinomyces spp.</title>
        <authorList>
            <person name="Cheng K."/>
        </authorList>
    </citation>
    <scope>NUCLEOTIDE SEQUENCE [LARGE SCALE GENOMIC DNA]</scope>
    <source>
        <strain evidence="23">CICC 10650\ACCC 41061</strain>
    </source>
</reference>
<evidence type="ECO:0000256" key="8">
    <source>
        <dbReference type="ARBA" id="ARBA00022982"/>
    </source>
</evidence>
<evidence type="ECO:0000256" key="11">
    <source>
        <dbReference type="ARBA" id="ARBA00023008"/>
    </source>
</evidence>
<feature type="domain" description="Cytochrome c" evidence="21">
    <location>
        <begin position="267"/>
        <end position="354"/>
    </location>
</feature>
<proteinExistence type="inferred from homology"/>
<evidence type="ECO:0000256" key="10">
    <source>
        <dbReference type="ARBA" id="ARBA00023004"/>
    </source>
</evidence>
<keyword evidence="4 16" id="KW-0679">Respiratory chain</keyword>
<dbReference type="InterPro" id="IPR011759">
    <property type="entry name" value="Cyt_c_oxidase_su2_TM_dom"/>
</dbReference>
<evidence type="ECO:0000256" key="9">
    <source>
        <dbReference type="ARBA" id="ARBA00022989"/>
    </source>
</evidence>
<protein>
    <recommendedName>
        <fullName evidence="17">Cytochrome c oxidase subunit 2</fullName>
        <ecNumber evidence="17">7.1.1.9</ecNumber>
    </recommendedName>
</protein>
<feature type="domain" description="Cytochrome oxidase subunit II transmembrane region profile" evidence="20">
    <location>
        <begin position="45"/>
        <end position="142"/>
    </location>
</feature>
<dbReference type="PROSITE" id="PS51007">
    <property type="entry name" value="CYTC"/>
    <property type="match status" value="1"/>
</dbReference>
<evidence type="ECO:0000256" key="2">
    <source>
        <dbReference type="ARBA" id="ARBA00007866"/>
    </source>
</evidence>
<feature type="transmembrane region" description="Helical" evidence="18">
    <location>
        <begin position="31"/>
        <end position="51"/>
    </location>
</feature>
<comment type="function">
    <text evidence="13 17">Subunits I and II form the functional core of the enzyme complex. Electrons originating in cytochrome c are transferred via heme a and Cu(A) to the binuclear center formed by heme a3 and Cu(B).</text>
</comment>
<evidence type="ECO:0000256" key="6">
    <source>
        <dbReference type="ARBA" id="ARBA00022723"/>
    </source>
</evidence>
<organism evidence="22 23">
    <name type="scientific">Thermoactinomyces vulgaris</name>
    <dbReference type="NCBI Taxonomy" id="2026"/>
    <lineage>
        <taxon>Bacteria</taxon>
        <taxon>Bacillati</taxon>
        <taxon>Bacillota</taxon>
        <taxon>Bacilli</taxon>
        <taxon>Bacillales</taxon>
        <taxon>Thermoactinomycetaceae</taxon>
        <taxon>Thermoactinomyces</taxon>
    </lineage>
</organism>
<feature type="transmembrane region" description="Helical" evidence="18">
    <location>
        <begin position="111"/>
        <end position="132"/>
    </location>
</feature>
<keyword evidence="23" id="KW-1185">Reference proteome</keyword>
<evidence type="ECO:0000256" key="14">
    <source>
        <dbReference type="ARBA" id="ARBA00047816"/>
    </source>
</evidence>
<evidence type="ECO:0000256" key="18">
    <source>
        <dbReference type="SAM" id="Phobius"/>
    </source>
</evidence>
<comment type="catalytic activity">
    <reaction evidence="14 17">
        <text>4 Fe(II)-[cytochrome c] + O2 + 8 H(+)(in) = 4 Fe(III)-[cytochrome c] + 2 H2O + 4 H(+)(out)</text>
        <dbReference type="Rhea" id="RHEA:11436"/>
        <dbReference type="Rhea" id="RHEA-COMP:10350"/>
        <dbReference type="Rhea" id="RHEA-COMP:14399"/>
        <dbReference type="ChEBI" id="CHEBI:15377"/>
        <dbReference type="ChEBI" id="CHEBI:15378"/>
        <dbReference type="ChEBI" id="CHEBI:15379"/>
        <dbReference type="ChEBI" id="CHEBI:29033"/>
        <dbReference type="ChEBI" id="CHEBI:29034"/>
        <dbReference type="EC" id="7.1.1.9"/>
    </reaction>
</comment>
<evidence type="ECO:0000259" key="19">
    <source>
        <dbReference type="PROSITE" id="PS50857"/>
    </source>
</evidence>
<evidence type="ECO:0000256" key="12">
    <source>
        <dbReference type="ARBA" id="ARBA00023136"/>
    </source>
</evidence>
<gene>
    <name evidence="22" type="primary">coxB</name>
    <name evidence="22" type="ORF">I8U22_12740</name>
</gene>
<dbReference type="CDD" id="cd04213">
    <property type="entry name" value="CuRO_CcO_Caa3_II"/>
    <property type="match status" value="1"/>
</dbReference>
<dbReference type="PANTHER" id="PTHR22888:SF10">
    <property type="entry name" value="CYTOCHROME C OXIDASE SUBUNIT 2"/>
    <property type="match status" value="1"/>
</dbReference>
<dbReference type="InterPro" id="IPR009056">
    <property type="entry name" value="Cyt_c-like_dom"/>
</dbReference>
<dbReference type="NCBIfam" id="TIGR02866">
    <property type="entry name" value="CoxB"/>
    <property type="match status" value="1"/>
</dbReference>
<dbReference type="EMBL" id="JAECVU010000010">
    <property type="protein sequence ID" value="MBH8589663.1"/>
    <property type="molecule type" value="Genomic_DNA"/>
</dbReference>
<dbReference type="Pfam" id="PF02790">
    <property type="entry name" value="COX2_TM"/>
    <property type="match status" value="1"/>
</dbReference>
<dbReference type="Pfam" id="PF00116">
    <property type="entry name" value="COX2"/>
    <property type="match status" value="1"/>
</dbReference>
<evidence type="ECO:0000313" key="23">
    <source>
        <dbReference type="Proteomes" id="UP000641910"/>
    </source>
</evidence>
<keyword evidence="9 18" id="KW-1133">Transmembrane helix</keyword>
<keyword evidence="3 16" id="KW-0813">Transport</keyword>
<comment type="subcellular location">
    <subcellularLocation>
        <location evidence="16">Cell membrane</location>
        <topology evidence="16">Multi-pass membrane protein</topology>
    </subcellularLocation>
    <subcellularLocation>
        <location evidence="1">Membrane</location>
        <topology evidence="1">Multi-pass membrane protein</topology>
    </subcellularLocation>
</comment>
<dbReference type="InterPro" id="IPR008972">
    <property type="entry name" value="Cupredoxin"/>
</dbReference>
<keyword evidence="7" id="KW-1278">Translocase</keyword>
<feature type="domain" description="Cytochrome oxidase subunit II copper A binding" evidence="19">
    <location>
        <begin position="145"/>
        <end position="257"/>
    </location>
</feature>
<dbReference type="InterPro" id="IPR014222">
    <property type="entry name" value="Cyt_c_oxidase_su2"/>
</dbReference>
<accession>A0ABS0QK54</accession>
<dbReference type="PROSITE" id="PS50857">
    <property type="entry name" value="COX2_CUA"/>
    <property type="match status" value="1"/>
</dbReference>
<dbReference type="PROSITE" id="PS50999">
    <property type="entry name" value="COX2_TM"/>
    <property type="match status" value="1"/>
</dbReference>
<keyword evidence="6 15" id="KW-0479">Metal-binding</keyword>
<keyword evidence="12 18" id="KW-0472">Membrane</keyword>